<dbReference type="EC" id="3.1.1.103" evidence="3"/>
<keyword evidence="4" id="KW-1185">Reference proteome</keyword>
<dbReference type="SUPFAM" id="SSF56601">
    <property type="entry name" value="beta-lactamase/transpeptidase-like"/>
    <property type="match status" value="1"/>
</dbReference>
<dbReference type="Pfam" id="PF00144">
    <property type="entry name" value="Beta-lactamase"/>
    <property type="match status" value="1"/>
</dbReference>
<accession>A0ABV3A6W3</accession>
<evidence type="ECO:0000313" key="4">
    <source>
        <dbReference type="Proteomes" id="UP001551011"/>
    </source>
</evidence>
<keyword evidence="1" id="KW-0732">Signal</keyword>
<evidence type="ECO:0000256" key="1">
    <source>
        <dbReference type="SAM" id="SignalP"/>
    </source>
</evidence>
<dbReference type="PANTHER" id="PTHR46825:SF7">
    <property type="entry name" value="D-ALANYL-D-ALANINE CARBOXYPEPTIDASE"/>
    <property type="match status" value="1"/>
</dbReference>
<dbReference type="InterPro" id="IPR050491">
    <property type="entry name" value="AmpC-like"/>
</dbReference>
<evidence type="ECO:0000259" key="2">
    <source>
        <dbReference type="Pfam" id="PF00144"/>
    </source>
</evidence>
<feature type="signal peptide" evidence="1">
    <location>
        <begin position="1"/>
        <end position="31"/>
    </location>
</feature>
<evidence type="ECO:0000313" key="3">
    <source>
        <dbReference type="EMBL" id="MEU5707688.1"/>
    </source>
</evidence>
<sequence length="394" mass="42299">MTSLSRRAFTGMGAAAALTLTTTGLAARATAAPIADPSAPDPGASDPGAVDPAALRAAIGDLSHPEATASQLLVEWRGSRWYGTAGTAAPASGRPVRADDRFRAGSVTKAFVATVVLQLWAEGRVDLGAPIAHCLPGLALPSRFDRVTVAHLLQHTSGLPDHRGLPDLGTPEAVLRHRFDHWTPRALVATVTRDRLKFTPGCAQEYRGINYVFLALLIEELTGRPYGEVIASRILRPLGLGGTRIPGDDPRLHGPHVHGSLRMTDGSLRDVTVYDQSASWGEGELVSTADDLFRFQEALFTGELLPERALTRMVTLPPPVVRMLDGSPARYSMGLQTATVRGTTFWGKTGETYGYRTRVFATRDLSTRFVLSYTPTALNAGEDMINRVVDVLTA</sequence>
<dbReference type="Proteomes" id="UP001551011">
    <property type="component" value="Unassembled WGS sequence"/>
</dbReference>
<dbReference type="InterPro" id="IPR012338">
    <property type="entry name" value="Beta-lactam/transpept-like"/>
</dbReference>
<protein>
    <submittedName>
        <fullName evidence="3">Serine hydrolase domain-containing protein</fullName>
        <ecNumber evidence="3">3.1.1.103</ecNumber>
    </submittedName>
</protein>
<feature type="domain" description="Beta-lactamase-related" evidence="2">
    <location>
        <begin position="78"/>
        <end position="367"/>
    </location>
</feature>
<dbReference type="Gene3D" id="3.40.710.10">
    <property type="entry name" value="DD-peptidase/beta-lactamase superfamily"/>
    <property type="match status" value="1"/>
</dbReference>
<comment type="caution">
    <text evidence="3">The sequence shown here is derived from an EMBL/GenBank/DDBJ whole genome shotgun (WGS) entry which is preliminary data.</text>
</comment>
<dbReference type="EMBL" id="JBFAEG010000007">
    <property type="protein sequence ID" value="MEU5707688.1"/>
    <property type="molecule type" value="Genomic_DNA"/>
</dbReference>
<dbReference type="InterPro" id="IPR006311">
    <property type="entry name" value="TAT_signal"/>
</dbReference>
<organism evidence="3 4">
    <name type="scientific">Streptomyces flaveolus</name>
    <dbReference type="NCBI Taxonomy" id="67297"/>
    <lineage>
        <taxon>Bacteria</taxon>
        <taxon>Bacillati</taxon>
        <taxon>Actinomycetota</taxon>
        <taxon>Actinomycetes</taxon>
        <taxon>Kitasatosporales</taxon>
        <taxon>Streptomycetaceae</taxon>
        <taxon>Streptomyces</taxon>
    </lineage>
</organism>
<gene>
    <name evidence="3" type="ORF">AB0H04_12525</name>
</gene>
<dbReference type="RefSeq" id="WP_030653619.1">
    <property type="nucleotide sequence ID" value="NZ_JBEXDP010000003.1"/>
</dbReference>
<dbReference type="PROSITE" id="PS51318">
    <property type="entry name" value="TAT"/>
    <property type="match status" value="1"/>
</dbReference>
<feature type="chain" id="PRO_5046829228" evidence="1">
    <location>
        <begin position="32"/>
        <end position="394"/>
    </location>
</feature>
<reference evidence="3 4" key="1">
    <citation type="submission" date="2024-06" db="EMBL/GenBank/DDBJ databases">
        <title>The Natural Products Discovery Center: Release of the First 8490 Sequenced Strains for Exploring Actinobacteria Biosynthetic Diversity.</title>
        <authorList>
            <person name="Kalkreuter E."/>
            <person name="Kautsar S.A."/>
            <person name="Yang D."/>
            <person name="Bader C.D."/>
            <person name="Teijaro C.N."/>
            <person name="Fluegel L."/>
            <person name="Davis C.M."/>
            <person name="Simpson J.R."/>
            <person name="Lauterbach L."/>
            <person name="Steele A.D."/>
            <person name="Gui C."/>
            <person name="Meng S."/>
            <person name="Li G."/>
            <person name="Viehrig K."/>
            <person name="Ye F."/>
            <person name="Su P."/>
            <person name="Kiefer A.F."/>
            <person name="Nichols A."/>
            <person name="Cepeda A.J."/>
            <person name="Yan W."/>
            <person name="Fan B."/>
            <person name="Jiang Y."/>
            <person name="Adhikari A."/>
            <person name="Zheng C.-J."/>
            <person name="Schuster L."/>
            <person name="Cowan T.M."/>
            <person name="Smanski M.J."/>
            <person name="Chevrette M.G."/>
            <person name="De Carvalho L.P.S."/>
            <person name="Shen B."/>
        </authorList>
    </citation>
    <scope>NUCLEOTIDE SEQUENCE [LARGE SCALE GENOMIC DNA]</scope>
    <source>
        <strain evidence="3 4">NPDC020594</strain>
    </source>
</reference>
<dbReference type="InterPro" id="IPR001466">
    <property type="entry name" value="Beta-lactam-related"/>
</dbReference>
<proteinExistence type="predicted"/>
<keyword evidence="3" id="KW-0378">Hydrolase</keyword>
<name>A0ABV3A6W3_9ACTN</name>
<dbReference type="PANTHER" id="PTHR46825">
    <property type="entry name" value="D-ALANYL-D-ALANINE-CARBOXYPEPTIDASE/ENDOPEPTIDASE AMPH"/>
    <property type="match status" value="1"/>
</dbReference>
<dbReference type="GO" id="GO:0016787">
    <property type="term" value="F:hydrolase activity"/>
    <property type="evidence" value="ECO:0007669"/>
    <property type="project" value="UniProtKB-KW"/>
</dbReference>